<reference evidence="9 10" key="1">
    <citation type="submission" date="2022-09" db="EMBL/GenBank/DDBJ databases">
        <title>Genome sequencing of Flavivirga sp. MEBiC05379.</title>
        <authorList>
            <person name="Oh H.-M."/>
            <person name="Kwon K.K."/>
            <person name="Park M.J."/>
            <person name="Yang S.-H."/>
        </authorList>
    </citation>
    <scope>NUCLEOTIDE SEQUENCE [LARGE SCALE GENOMIC DNA]</scope>
    <source>
        <strain evidence="9 10">MEBiC05379</strain>
    </source>
</reference>
<feature type="domain" description="TonB-dependent receptor plug" evidence="8">
    <location>
        <begin position="228"/>
        <end position="332"/>
    </location>
</feature>
<comment type="caution">
    <text evidence="9">The sequence shown here is derived from an EMBL/GenBank/DDBJ whole genome shotgun (WGS) entry which is preliminary data.</text>
</comment>
<dbReference type="EMBL" id="JAODOP010000004">
    <property type="protein sequence ID" value="MEF3833966.1"/>
    <property type="molecule type" value="Genomic_DNA"/>
</dbReference>
<evidence type="ECO:0000313" key="9">
    <source>
        <dbReference type="EMBL" id="MEF3833966.1"/>
    </source>
</evidence>
<comment type="subcellular location">
    <subcellularLocation>
        <location evidence="1 7">Cell outer membrane</location>
        <topology evidence="1 7">Multi-pass membrane protein</topology>
    </subcellularLocation>
</comment>
<dbReference type="SUPFAM" id="SSF49464">
    <property type="entry name" value="Carboxypeptidase regulatory domain-like"/>
    <property type="match status" value="1"/>
</dbReference>
<proteinExistence type="inferred from homology"/>
<protein>
    <submittedName>
        <fullName evidence="9">TonB-dependent receptor</fullName>
    </submittedName>
</protein>
<dbReference type="PROSITE" id="PS52016">
    <property type="entry name" value="TONB_DEPENDENT_REC_3"/>
    <property type="match status" value="1"/>
</dbReference>
<dbReference type="SUPFAM" id="SSF56935">
    <property type="entry name" value="Porins"/>
    <property type="match status" value="1"/>
</dbReference>
<dbReference type="RefSeq" id="WP_303306304.1">
    <property type="nucleotide sequence ID" value="NZ_JAODOP010000004.1"/>
</dbReference>
<dbReference type="Gene3D" id="2.40.170.20">
    <property type="entry name" value="TonB-dependent receptor, beta-barrel domain"/>
    <property type="match status" value="1"/>
</dbReference>
<dbReference type="InterPro" id="IPR008969">
    <property type="entry name" value="CarboxyPept-like_regulatory"/>
</dbReference>
<evidence type="ECO:0000313" key="10">
    <source>
        <dbReference type="Proteomes" id="UP001337305"/>
    </source>
</evidence>
<evidence type="ECO:0000256" key="5">
    <source>
        <dbReference type="ARBA" id="ARBA00023136"/>
    </source>
</evidence>
<dbReference type="Pfam" id="PF07715">
    <property type="entry name" value="Plug"/>
    <property type="match status" value="1"/>
</dbReference>
<keyword evidence="3 7" id="KW-1134">Transmembrane beta strand</keyword>
<accession>A0ABU7XUA8</accession>
<evidence type="ECO:0000256" key="4">
    <source>
        <dbReference type="ARBA" id="ARBA00022692"/>
    </source>
</evidence>
<keyword evidence="5 7" id="KW-0472">Membrane</keyword>
<evidence type="ECO:0000256" key="3">
    <source>
        <dbReference type="ARBA" id="ARBA00022452"/>
    </source>
</evidence>
<name>A0ABU7XUA8_9FLAO</name>
<dbReference type="InterPro" id="IPR012910">
    <property type="entry name" value="Plug_dom"/>
</dbReference>
<dbReference type="Gene3D" id="2.170.130.10">
    <property type="entry name" value="TonB-dependent receptor, plug domain"/>
    <property type="match status" value="1"/>
</dbReference>
<dbReference type="InterPro" id="IPR023996">
    <property type="entry name" value="TonB-dep_OMP_SusC/RagA"/>
</dbReference>
<comment type="similarity">
    <text evidence="7">Belongs to the TonB-dependent receptor family.</text>
</comment>
<dbReference type="Gene3D" id="2.60.40.1120">
    <property type="entry name" value="Carboxypeptidase-like, regulatory domain"/>
    <property type="match status" value="1"/>
</dbReference>
<dbReference type="NCBIfam" id="TIGR04057">
    <property type="entry name" value="SusC_RagA_signa"/>
    <property type="match status" value="1"/>
</dbReference>
<dbReference type="InterPro" id="IPR036942">
    <property type="entry name" value="Beta-barrel_TonB_sf"/>
</dbReference>
<evidence type="ECO:0000256" key="7">
    <source>
        <dbReference type="PROSITE-ProRule" id="PRU01360"/>
    </source>
</evidence>
<keyword evidence="4 7" id="KW-0812">Transmembrane</keyword>
<evidence type="ECO:0000256" key="2">
    <source>
        <dbReference type="ARBA" id="ARBA00022448"/>
    </source>
</evidence>
<dbReference type="NCBIfam" id="TIGR04056">
    <property type="entry name" value="OMP_RagA_SusC"/>
    <property type="match status" value="1"/>
</dbReference>
<gene>
    <name evidence="9" type="ORF">N1F79_12555</name>
</gene>
<keyword evidence="9" id="KW-0675">Receptor</keyword>
<dbReference type="Pfam" id="PF13715">
    <property type="entry name" value="CarbopepD_reg_2"/>
    <property type="match status" value="1"/>
</dbReference>
<keyword evidence="6 7" id="KW-0998">Cell outer membrane</keyword>
<sequence length="1176" mass="132881">MKKIIKEMLFYDISKISLKMKLTSLLFIVSLFYMKADNSYSQNTKISLDMESVKIMTILEKIESLSEFRFLGNENVINDFRLVTIKANKKRIRKILDELFKGTYITYKVIDRQIVLVKEAKLNKTVPRERIDYIQGQPINGTIKDASGIPLAGATVIEKGTQNGTQTDFDGKFNLTVKDTNASLLISYIGYATQEISVNGITVFNITMQEDASELDEIVVVGYGTEKARNITGSVGYVSGKVLEDRPIANLSEGLQGVLPGLNLNFSGGEPGKQASINIRGWTGFTKGEPLVVIDGIPGDLELLNPTDVASVSVLKDAASASIYGARAANGVILITTKKGKNTQMKVNISSTISIQKPTNLPEFAKSSDYVQALQDGGLTNFTYWYNSPSVTMDQWIDFIKLREQDPDKYPKLLLRKEDGRFLFTGSEDYVGTLIKKSTHLQKHDFNISGGNDKATYYASVGFLDQKGVLKFGNDKYTRLNANLSLTLKPKKWIDLDFRLRYSNTHENSPTQYGSQEVWNNIYRTPQYRALKNDENKIWQWNDATNQYEVTAYEPTGNYIWDNNAIANLDKGGRDIQRRNDFVLTFAPTFNIGKNLKIKSDFTYNPSFYQRNLYWKEIDYEILEPGNITNYVTGDDRYNKDVDYDLYYVFNAYAEYEKTFGTKHYFKALAGYNQEWKEFEHTGATQRDILVRDIPEVTIGERTSRFGADHWAVRASFYRFSYVFDEKYMIKTTGRYDGTSKFPKDGRFGFFPSVELGWRVSNESFMDFSEDYLSNLKFRVSYGSLGNQALAGGGNHPYEPFLNIDDEISYSIAGARPPGVTIPGTLPAAGNITWEESKTKNFGVDIGLFANRFNLNFDYFIKDIDGLLRRDVYSELLGVSGPQENLASVRNKGWELSLGWRDKIGEVSYFINGNLSDFKGVITKVDNPTRVLSRLYEGQVLGEIWGYVSSIFQTDEEAATANPGGSNDQSVWRSGGGWQAGDIKYHDLNGDGVVNRGDITADNPGDLKVIGNSSPKLRYSFTLGADYKGFDFNMFFQGVGRRDFRPNTGVFQPVSSKWGNHLRSWQLDAWTPENTDAYLPRYTTGTGYNFSTQTRFLQNASYLRLKNLTLGYSLPQAVIEKLGMTKLRVYFAGQNLWETTKLKVPWDPEATDGFNSGSGKSYPFQRSYSFGVNLTF</sequence>
<dbReference type="InterPro" id="IPR037066">
    <property type="entry name" value="Plug_dom_sf"/>
</dbReference>
<organism evidence="9 10">
    <name type="scientific">Flavivirga spongiicola</name>
    <dbReference type="NCBI Taxonomy" id="421621"/>
    <lineage>
        <taxon>Bacteria</taxon>
        <taxon>Pseudomonadati</taxon>
        <taxon>Bacteroidota</taxon>
        <taxon>Flavobacteriia</taxon>
        <taxon>Flavobacteriales</taxon>
        <taxon>Flavobacteriaceae</taxon>
        <taxon>Flavivirga</taxon>
    </lineage>
</organism>
<evidence type="ECO:0000256" key="6">
    <source>
        <dbReference type="ARBA" id="ARBA00023237"/>
    </source>
</evidence>
<keyword evidence="10" id="KW-1185">Reference proteome</keyword>
<evidence type="ECO:0000256" key="1">
    <source>
        <dbReference type="ARBA" id="ARBA00004571"/>
    </source>
</evidence>
<evidence type="ECO:0000259" key="8">
    <source>
        <dbReference type="Pfam" id="PF07715"/>
    </source>
</evidence>
<keyword evidence="2 7" id="KW-0813">Transport</keyword>
<dbReference type="Proteomes" id="UP001337305">
    <property type="component" value="Unassembled WGS sequence"/>
</dbReference>
<dbReference type="InterPro" id="IPR023997">
    <property type="entry name" value="TonB-dep_OMP_SusC/RagA_CS"/>
</dbReference>
<dbReference type="InterPro" id="IPR039426">
    <property type="entry name" value="TonB-dep_rcpt-like"/>
</dbReference>